<dbReference type="SUPFAM" id="SSF63825">
    <property type="entry name" value="YWTD domain"/>
    <property type="match status" value="1"/>
</dbReference>
<dbReference type="InterPro" id="IPR006311">
    <property type="entry name" value="TAT_signal"/>
</dbReference>
<reference evidence="1 2" key="1">
    <citation type="submission" date="2019-12" db="EMBL/GenBank/DDBJ databases">
        <title>Genome sequencing and assembly of endphytes of Porphyra tenera.</title>
        <authorList>
            <person name="Park J.M."/>
            <person name="Shin R."/>
            <person name="Jo S.H."/>
        </authorList>
    </citation>
    <scope>NUCLEOTIDE SEQUENCE [LARGE SCALE GENOMIC DNA]</scope>
    <source>
        <strain evidence="1 2">GPM4</strain>
    </source>
</reference>
<keyword evidence="2" id="KW-1185">Reference proteome</keyword>
<evidence type="ECO:0008006" key="3">
    <source>
        <dbReference type="Google" id="ProtNLM"/>
    </source>
</evidence>
<sequence>MLDQDLGPASEEKVEPAFSRRQVLKGGSVAAASTAFMALSSKAQAASLPFTSGYGPLTPAIDKATGLSLLALPEGFEYTSFGWTGQVQADRLPTPTDHDGMGVAAVKGNVIALVRNHECSEGEGFPSSPRGNRGVYNAAQNGGTSTIMFDVLKGEFLSSYNSLGGTIRNCAGGVTPWGTWLSCEETFHSWNGGPQGMNHGYVFEVPGFGISDGQPIREMGRFSHEAAAVDPATGFVYETEDAGSSAFYKFEPAGQWGDLKSGGKLYAMVLNNQSRVDLRGGLVVGTVWDVTWQEVPDPDAMSERCYNQAFDAAIVERGEGCWYDDGKIYFVSTSGGAANLGQVFCFDPRTQTLTIIFESEDAVAQVDGPDNIAISPRGNMLLCEDGGSNPKRLIGLTKSGETFPFAENRIALDEGDLATIDSVYAGTQANFWDSVGESIDGSARRSFTSSEWAGACFYGRWLFVNVQSPGVTFAITGPWENGAL</sequence>
<organism evidence="1 2">
    <name type="scientific">Paraglaciecola mesophila</name>
    <dbReference type="NCBI Taxonomy" id="197222"/>
    <lineage>
        <taxon>Bacteria</taxon>
        <taxon>Pseudomonadati</taxon>
        <taxon>Pseudomonadota</taxon>
        <taxon>Gammaproteobacteria</taxon>
        <taxon>Alteromonadales</taxon>
        <taxon>Alteromonadaceae</taxon>
        <taxon>Paraglaciecola</taxon>
    </lineage>
</organism>
<protein>
    <recommendedName>
        <fullName evidence="3">Twin-arginine translocation pathway signal protein</fullName>
    </recommendedName>
</protein>
<dbReference type="AlphaFoldDB" id="A0A857JPH8"/>
<accession>A0A857JPH8</accession>
<name>A0A857JPH8_9ALTE</name>
<dbReference type="RefSeq" id="WP_160182010.1">
    <property type="nucleotide sequence ID" value="NZ_CP047656.1"/>
</dbReference>
<dbReference type="Proteomes" id="UP000464524">
    <property type="component" value="Chromosome"/>
</dbReference>
<dbReference type="Pfam" id="PF05787">
    <property type="entry name" value="PhoX"/>
    <property type="match status" value="2"/>
</dbReference>
<proteinExistence type="predicted"/>
<dbReference type="InterPro" id="IPR008557">
    <property type="entry name" value="PhoX"/>
</dbReference>
<evidence type="ECO:0000313" key="2">
    <source>
        <dbReference type="Proteomes" id="UP000464524"/>
    </source>
</evidence>
<gene>
    <name evidence="1" type="ORF">FX988_04250</name>
</gene>
<dbReference type="EMBL" id="CP047656">
    <property type="protein sequence ID" value="QHJ13969.1"/>
    <property type="molecule type" value="Genomic_DNA"/>
</dbReference>
<dbReference type="PANTHER" id="PTHR35399">
    <property type="entry name" value="SLR8030 PROTEIN"/>
    <property type="match status" value="1"/>
</dbReference>
<dbReference type="PROSITE" id="PS51318">
    <property type="entry name" value="TAT"/>
    <property type="match status" value="1"/>
</dbReference>
<dbReference type="OrthoDB" id="9801383at2"/>
<dbReference type="KEGG" id="pmes:FX988_04250"/>
<evidence type="ECO:0000313" key="1">
    <source>
        <dbReference type="EMBL" id="QHJ13969.1"/>
    </source>
</evidence>
<dbReference type="PANTHER" id="PTHR35399:SF4">
    <property type="entry name" value="MEMBRANE PROTEIN"/>
    <property type="match status" value="1"/>
</dbReference>